<dbReference type="Proteomes" id="UP000572754">
    <property type="component" value="Unassembled WGS sequence"/>
</dbReference>
<dbReference type="InterPro" id="IPR056884">
    <property type="entry name" value="NPHP3-like_N"/>
</dbReference>
<dbReference type="Pfam" id="PF24883">
    <property type="entry name" value="NPHP3_N"/>
    <property type="match status" value="1"/>
</dbReference>
<feature type="region of interest" description="Disordered" evidence="2">
    <location>
        <begin position="1"/>
        <end position="23"/>
    </location>
</feature>
<dbReference type="EMBL" id="JAAQPE010000678">
    <property type="protein sequence ID" value="KAF5656984.1"/>
    <property type="molecule type" value="Genomic_DNA"/>
</dbReference>
<gene>
    <name evidence="4" type="ORF">FCIRC_13418</name>
</gene>
<reference evidence="4 5" key="2">
    <citation type="submission" date="2020-05" db="EMBL/GenBank/DDBJ databases">
        <title>Identification and distribution of gene clusters putatively required for synthesis of sphingolipid metabolism inhibitors in phylogenetically diverse species of the filamentous fungus Fusarium.</title>
        <authorList>
            <person name="Kim H.-S."/>
            <person name="Busman M."/>
            <person name="Brown D.W."/>
            <person name="Divon H."/>
            <person name="Uhlig S."/>
            <person name="Proctor R.H."/>
        </authorList>
    </citation>
    <scope>NUCLEOTIDE SEQUENCE [LARGE SCALE GENOMIC DNA]</scope>
    <source>
        <strain evidence="4 5">NRRL 25331</strain>
    </source>
</reference>
<keyword evidence="1" id="KW-0677">Repeat</keyword>
<name>A0A8H5SU71_FUSCI</name>
<keyword evidence="5" id="KW-1185">Reference proteome</keyword>
<dbReference type="PANTHER" id="PTHR10039">
    <property type="entry name" value="AMELOGENIN"/>
    <property type="match status" value="1"/>
</dbReference>
<feature type="region of interest" description="Disordered" evidence="2">
    <location>
        <begin position="564"/>
        <end position="593"/>
    </location>
</feature>
<feature type="domain" description="Nephrocystin 3-like N-terminal" evidence="3">
    <location>
        <begin position="207"/>
        <end position="306"/>
    </location>
</feature>
<feature type="compositionally biased region" description="Polar residues" evidence="2">
    <location>
        <begin position="567"/>
        <end position="583"/>
    </location>
</feature>
<evidence type="ECO:0000256" key="2">
    <source>
        <dbReference type="SAM" id="MobiDB-lite"/>
    </source>
</evidence>
<evidence type="ECO:0000256" key="1">
    <source>
        <dbReference type="ARBA" id="ARBA00022737"/>
    </source>
</evidence>
<comment type="caution">
    <text evidence="4">The sequence shown here is derived from an EMBL/GenBank/DDBJ whole genome shotgun (WGS) entry which is preliminary data.</text>
</comment>
<proteinExistence type="predicted"/>
<reference evidence="5" key="1">
    <citation type="journal article" date="2020" name="BMC Genomics">
        <title>Correction to: Identification and distribution of gene clusters required for synthesis of sphingolipid metabolism inhibitors in diverse species of the filamentous fungus Fusarium.</title>
        <authorList>
            <person name="Kim H.S."/>
            <person name="Lohmar J.M."/>
            <person name="Busman M."/>
            <person name="Brown D.W."/>
            <person name="Naumann T.A."/>
            <person name="Divon H.H."/>
            <person name="Lysoe E."/>
            <person name="Uhlig S."/>
            <person name="Proctor R.H."/>
        </authorList>
    </citation>
    <scope>NUCLEOTIDE SEQUENCE [LARGE SCALE GENOMIC DNA]</scope>
    <source>
        <strain evidence="5">NRRL 25331</strain>
    </source>
</reference>
<sequence>MIPHQTSVPRRGPSSAGDCAQSKRSAAVTELENAVAHFQATLTDEDRRRLKDLKKLPRDPQSIIVFTAELDMQQREKRRGKSIASRLTSFLQIVQQFTPIIDTYIRSNPDISAIIWSSIKLTFIQLSAWATKYSAAMKDLQDLKEKHCKDKKRVKLINELTSYNSMPTFNSMRNKRHMGTAEWCFHTPEYQGWANANKSAILHITGKMIRSCLQQLLASPLIETLDSGAMADLDISLQEAKSSLFSAASLSSLCTTASKNLDDWFIVIDGLDEVDIVRQIGLLKFLRDVLDQLAEPHRIKLLLSSRETSSSDIDRILPQVTRLYTGLKPTSADIRLYAEDIISNKISTNELIVNDPGLEAEIIEAIHRKEKGMFLWVFLTINDICSRKSDKDIRRALQDIPGDLHATFDRTLGRIAAKKNNTAIVQKTFTLIQASFEPLTLDQLREALSVDIGQQTLDRDDLISGVDRLPMCHHSIQKYLLIPSSEDLEEFHLERDKCNRLMGELCVTYISLDNFQRALGFTRKRNTDSPHVIINMGGLAEQTIRTAVGDSIGSLIGRFTREAVGPSHTTSPGKVQWNGSRLSSVPKHNFGPSQSSEQYTFFEYASKHWHKHQLCIDSNDNEATWRLLGQILRRPHQYSQGDPWFQPAWKKAVSETIGNDVLFFGPGFDSYRETAVSLETDENGRLMNTSTLRDLCYVFIYAIQKRNAGLACRVFMLLVEDYKRPANRRLHGYLSIIINRMAVNKLHQSCENRCLSRARLQLSHSDLVRELRAAVASGISYFPPLDPDGAQQDCTCKQRAEYPLKEEMCRLLETGYRRHEQPYLFAFAVLAEELDTGSSVERLRTLNYDKRFDVELMLLSKTSFGRSFFDILIEGALTDMQRMQVFLSERLYTKERPRDHDNGLFGLLGKSDETEHIRLQRQLDNTLTFLGAVQAAATHGIEAIENTLAHCLETGGSVPLHKATITPLFGKILLRNRWPTSICEGIVRVFFGESLIPGYEEASETVLSRAVHSNSWELAASLIDILPVSTDEREAVGDFSYIKHALRCRDCRGIAMQMPGPRKKWSFDLRTNSAIWGGQNVADVSSMVFSVPAIGMGSFSALNSTPRTSGSAQIHSLSSNTECPQGLEEWFVIIKEKMLPREAMVLYVSSFIFKACQVQARIFKILSSCDCDAARIAFYDIVASIRDARQELRAFAESPRTAIGLFDTYMSNLYAGTCIKVYSLLMALACFLSHQRPLSIPLDVLRSTRNQCINIAQNSAQNVLDTLPRALNTRATPDMSPKAFFDAVKLVWPLRAIHAMPATSPEQKRVAAKTLEFLGRDIGLKQALNIYSDFYEPLPVEARSILEVDGDPLDELERLMS</sequence>
<evidence type="ECO:0000313" key="5">
    <source>
        <dbReference type="Proteomes" id="UP000572754"/>
    </source>
</evidence>
<evidence type="ECO:0000313" key="4">
    <source>
        <dbReference type="EMBL" id="KAF5656984.1"/>
    </source>
</evidence>
<organism evidence="4 5">
    <name type="scientific">Fusarium circinatum</name>
    <name type="common">Pitch canker fungus</name>
    <name type="synonym">Gibberella circinata</name>
    <dbReference type="NCBI Taxonomy" id="48490"/>
    <lineage>
        <taxon>Eukaryota</taxon>
        <taxon>Fungi</taxon>
        <taxon>Dikarya</taxon>
        <taxon>Ascomycota</taxon>
        <taxon>Pezizomycotina</taxon>
        <taxon>Sordariomycetes</taxon>
        <taxon>Hypocreomycetidae</taxon>
        <taxon>Hypocreales</taxon>
        <taxon>Nectriaceae</taxon>
        <taxon>Fusarium</taxon>
        <taxon>Fusarium fujikuroi species complex</taxon>
    </lineage>
</organism>
<accession>A0A8H5SU71</accession>
<protein>
    <submittedName>
        <fullName evidence="4">Heterokaryon incompatibility protein het-E-1</fullName>
    </submittedName>
</protein>
<evidence type="ECO:0000259" key="3">
    <source>
        <dbReference type="Pfam" id="PF24883"/>
    </source>
</evidence>